<reference evidence="2 3" key="1">
    <citation type="journal article" date="2019" name="Int. J. Syst. Evol. Microbiol.">
        <title>The Global Catalogue of Microorganisms (GCM) 10K type strain sequencing project: providing services to taxonomists for standard genome sequencing and annotation.</title>
        <authorList>
            <consortium name="The Broad Institute Genomics Platform"/>
            <consortium name="The Broad Institute Genome Sequencing Center for Infectious Disease"/>
            <person name="Wu L."/>
            <person name="Ma J."/>
        </authorList>
    </citation>
    <scope>NUCLEOTIDE SEQUENCE [LARGE SCALE GENOMIC DNA]</scope>
    <source>
        <strain evidence="2 3">JCM 4087</strain>
    </source>
</reference>
<feature type="region of interest" description="Disordered" evidence="1">
    <location>
        <begin position="1"/>
        <end position="64"/>
    </location>
</feature>
<sequence>MGGGGGGGGGAGHDTSGSGVTEEGAKVKETGNARMVGVGGAGRGEEKKFEGREGEYGRREQKDR</sequence>
<comment type="caution">
    <text evidence="2">The sequence shown here is derived from an EMBL/GenBank/DDBJ whole genome shotgun (WGS) entry which is preliminary data.</text>
</comment>
<feature type="compositionally biased region" description="Gly residues" evidence="1">
    <location>
        <begin position="1"/>
        <end position="12"/>
    </location>
</feature>
<dbReference type="EMBL" id="BAAAXZ010000010">
    <property type="protein sequence ID" value="GAA2910100.1"/>
    <property type="molecule type" value="Genomic_DNA"/>
</dbReference>
<evidence type="ECO:0000313" key="2">
    <source>
        <dbReference type="EMBL" id="GAA2910100.1"/>
    </source>
</evidence>
<evidence type="ECO:0000313" key="3">
    <source>
        <dbReference type="Proteomes" id="UP001501102"/>
    </source>
</evidence>
<name>A0ABN3WC73_STRTU</name>
<dbReference type="Proteomes" id="UP001501102">
    <property type="component" value="Unassembled WGS sequence"/>
</dbReference>
<evidence type="ECO:0000256" key="1">
    <source>
        <dbReference type="SAM" id="MobiDB-lite"/>
    </source>
</evidence>
<feature type="compositionally biased region" description="Basic and acidic residues" evidence="1">
    <location>
        <begin position="43"/>
        <end position="64"/>
    </location>
</feature>
<keyword evidence="3" id="KW-1185">Reference proteome</keyword>
<gene>
    <name evidence="2" type="ORF">GCM10020221_02540</name>
</gene>
<organism evidence="2 3">
    <name type="scientific">Streptomyces thioluteus</name>
    <dbReference type="NCBI Taxonomy" id="66431"/>
    <lineage>
        <taxon>Bacteria</taxon>
        <taxon>Bacillati</taxon>
        <taxon>Actinomycetota</taxon>
        <taxon>Actinomycetes</taxon>
        <taxon>Kitasatosporales</taxon>
        <taxon>Streptomycetaceae</taxon>
        <taxon>Streptomyces</taxon>
    </lineage>
</organism>
<protein>
    <submittedName>
        <fullName evidence="2">Uncharacterized protein</fullName>
    </submittedName>
</protein>
<proteinExistence type="predicted"/>
<accession>A0ABN3WC73</accession>